<feature type="domain" description="Rab-GAP TBC" evidence="4">
    <location>
        <begin position="61"/>
        <end position="247"/>
    </location>
</feature>
<protein>
    <submittedName>
        <fullName evidence="5">GTPase-activating protein GYP10</fullName>
    </submittedName>
</protein>
<accession>A0ABR1M092</accession>
<dbReference type="PANTHER" id="PTHR20913:SF7">
    <property type="entry name" value="RE60063P"/>
    <property type="match status" value="1"/>
</dbReference>
<dbReference type="Gene3D" id="1.10.8.1310">
    <property type="match status" value="1"/>
</dbReference>
<dbReference type="InterPro" id="IPR035969">
    <property type="entry name" value="Rab-GAP_TBC_sf"/>
</dbReference>
<evidence type="ECO:0000256" key="3">
    <source>
        <dbReference type="SAM" id="Phobius"/>
    </source>
</evidence>
<reference evidence="5 6" key="1">
    <citation type="submission" date="2024-04" db="EMBL/GenBank/DDBJ databases">
        <title>Phyllosticta paracitricarpa is synonymous to the EU quarantine fungus P. citricarpa based on phylogenomic analyses.</title>
        <authorList>
            <consortium name="Lawrence Berkeley National Laboratory"/>
            <person name="Van ingen-buijs V.A."/>
            <person name="Van westerhoven A.C."/>
            <person name="Haridas S."/>
            <person name="Skiadas P."/>
            <person name="Martin F."/>
            <person name="Groenewald J.Z."/>
            <person name="Crous P.W."/>
            <person name="Seidl M.F."/>
        </authorList>
    </citation>
    <scope>NUCLEOTIDE SEQUENCE [LARGE SCALE GENOMIC DNA]</scope>
    <source>
        <strain evidence="5 6">CPC 17464</strain>
    </source>
</reference>
<sequence length="428" mass="47630">MDHDDLDLDHDSATPPPPPPQSPTEPHLHATNPDRAALILRACRDADLHQLRAFATEQGGLLDDDVRREAWPLLLGSSASSSSSSSVDWTTTLPPHRDEQQVKLDVNRSFVYYPNDQTDDQIALRKEELFSVIAQVLRRHPLLCYFQGYHDIVQVFLLVLGPSLAVPAITRLSLLRIRDFMLPSLDAAIAHLNLLPAIIYSVDPALCHHLRPTQPFFALAATITMYAHDIQSYGDIARLFDFLLSREAVFSVYLFAAIILARRPELMAIPADEPEILHFTLSKLPSPLDLESLIADSDALFARSPPESLPFRAWGKVSQYSVLKTTRDPQGLTTQSLAAAEELFELHEAQVRRAKAVQALARGVKLGLYRYRRPAGGLGLAVAVGVLAWWLGRNPESFHSYTSMIRLGASHLGANTRQIFAVFVGQFR</sequence>
<keyword evidence="3" id="KW-1133">Transmembrane helix</keyword>
<evidence type="ECO:0000313" key="5">
    <source>
        <dbReference type="EMBL" id="KAK7539447.1"/>
    </source>
</evidence>
<keyword evidence="1" id="KW-0343">GTPase activation</keyword>
<evidence type="ECO:0000313" key="6">
    <source>
        <dbReference type="Proteomes" id="UP001360953"/>
    </source>
</evidence>
<dbReference type="Proteomes" id="UP001360953">
    <property type="component" value="Unassembled WGS sequence"/>
</dbReference>
<feature type="transmembrane region" description="Helical" evidence="3">
    <location>
        <begin position="152"/>
        <end position="170"/>
    </location>
</feature>
<feature type="compositionally biased region" description="Pro residues" evidence="2">
    <location>
        <begin position="14"/>
        <end position="23"/>
    </location>
</feature>
<dbReference type="Pfam" id="PF00566">
    <property type="entry name" value="RabGAP-TBC"/>
    <property type="match status" value="1"/>
</dbReference>
<dbReference type="SMART" id="SM00164">
    <property type="entry name" value="TBC"/>
    <property type="match status" value="1"/>
</dbReference>
<dbReference type="InterPro" id="IPR000195">
    <property type="entry name" value="Rab-GAP-TBC_dom"/>
</dbReference>
<dbReference type="SUPFAM" id="SSF47923">
    <property type="entry name" value="Ypt/Rab-GAP domain of gyp1p"/>
    <property type="match status" value="2"/>
</dbReference>
<keyword evidence="3" id="KW-0812">Transmembrane</keyword>
<comment type="caution">
    <text evidence="5">The sequence shown here is derived from an EMBL/GenBank/DDBJ whole genome shotgun (WGS) entry which is preliminary data.</text>
</comment>
<keyword evidence="3" id="KW-0472">Membrane</keyword>
<evidence type="ECO:0000256" key="1">
    <source>
        <dbReference type="ARBA" id="ARBA00022468"/>
    </source>
</evidence>
<evidence type="ECO:0000259" key="4">
    <source>
        <dbReference type="PROSITE" id="PS50086"/>
    </source>
</evidence>
<dbReference type="PROSITE" id="PS50086">
    <property type="entry name" value="TBC_RABGAP"/>
    <property type="match status" value="1"/>
</dbReference>
<proteinExistence type="predicted"/>
<evidence type="ECO:0000256" key="2">
    <source>
        <dbReference type="SAM" id="MobiDB-lite"/>
    </source>
</evidence>
<dbReference type="Gene3D" id="1.10.472.80">
    <property type="entry name" value="Ypt/Rab-GAP domain of gyp1p, domain 3"/>
    <property type="match status" value="1"/>
</dbReference>
<dbReference type="GeneID" id="92032574"/>
<gene>
    <name evidence="5" type="ORF">J3D65DRAFT_618668</name>
</gene>
<feature type="region of interest" description="Disordered" evidence="2">
    <location>
        <begin position="1"/>
        <end position="30"/>
    </location>
</feature>
<name>A0ABR1M092_9PEZI</name>
<dbReference type="InterPro" id="IPR045913">
    <property type="entry name" value="TBC20/Gyp8-like"/>
</dbReference>
<dbReference type="EMBL" id="JBBPEH010000004">
    <property type="protein sequence ID" value="KAK7539447.1"/>
    <property type="molecule type" value="Genomic_DNA"/>
</dbReference>
<organism evidence="5 6">
    <name type="scientific">Phyllosticta citribraziliensis</name>
    <dbReference type="NCBI Taxonomy" id="989973"/>
    <lineage>
        <taxon>Eukaryota</taxon>
        <taxon>Fungi</taxon>
        <taxon>Dikarya</taxon>
        <taxon>Ascomycota</taxon>
        <taxon>Pezizomycotina</taxon>
        <taxon>Dothideomycetes</taxon>
        <taxon>Dothideomycetes incertae sedis</taxon>
        <taxon>Botryosphaeriales</taxon>
        <taxon>Phyllostictaceae</taxon>
        <taxon>Phyllosticta</taxon>
    </lineage>
</organism>
<dbReference type="PANTHER" id="PTHR20913">
    <property type="entry name" value="TBC1 DOMAIN FAMILY MEMBER 20/GTPASE"/>
    <property type="match status" value="1"/>
</dbReference>
<feature type="transmembrane region" description="Helical" evidence="3">
    <location>
        <begin position="375"/>
        <end position="392"/>
    </location>
</feature>
<dbReference type="RefSeq" id="XP_066656718.1">
    <property type="nucleotide sequence ID" value="XM_066799668.1"/>
</dbReference>
<keyword evidence="6" id="KW-1185">Reference proteome</keyword>